<proteinExistence type="predicted"/>
<comment type="caution">
    <text evidence="4">The sequence shown here is derived from an EMBL/GenBank/DDBJ whole genome shotgun (WGS) entry which is preliminary data.</text>
</comment>
<keyword evidence="3" id="KW-1133">Transmembrane helix</keyword>
<organism evidence="4 5">
    <name type="scientific">Amygdalobacter nucleatus</name>
    <dbReference type="NCBI Taxonomy" id="3029274"/>
    <lineage>
        <taxon>Bacteria</taxon>
        <taxon>Bacillati</taxon>
        <taxon>Bacillota</taxon>
        <taxon>Clostridia</taxon>
        <taxon>Eubacteriales</taxon>
        <taxon>Oscillospiraceae</taxon>
        <taxon>Amygdalobacter</taxon>
    </lineage>
</organism>
<feature type="coiled-coil region" evidence="1">
    <location>
        <begin position="262"/>
        <end position="311"/>
    </location>
</feature>
<dbReference type="InterPro" id="IPR027304">
    <property type="entry name" value="Trigger_fact/SurA_dom_sf"/>
</dbReference>
<dbReference type="RefSeq" id="WP_066714952.1">
    <property type="nucleotide sequence ID" value="NZ_JARFNM010000001.1"/>
</dbReference>
<evidence type="ECO:0000256" key="2">
    <source>
        <dbReference type="SAM" id="MobiDB-lite"/>
    </source>
</evidence>
<dbReference type="OrthoDB" id="9804319at2"/>
<evidence type="ECO:0000313" key="4">
    <source>
        <dbReference type="EMBL" id="KXB39008.1"/>
    </source>
</evidence>
<evidence type="ECO:0000256" key="1">
    <source>
        <dbReference type="SAM" id="Coils"/>
    </source>
</evidence>
<feature type="region of interest" description="Disordered" evidence="2">
    <location>
        <begin position="1"/>
        <end position="29"/>
    </location>
</feature>
<gene>
    <name evidence="4" type="ORF">HMPREF1872_01330</name>
</gene>
<dbReference type="STRING" id="1497955.HMPREF1872_01330"/>
<name>A0A133Y739_9FIRM</name>
<dbReference type="SUPFAM" id="SSF109998">
    <property type="entry name" value="Triger factor/SurA peptide-binding domain-like"/>
    <property type="match status" value="1"/>
</dbReference>
<feature type="region of interest" description="Disordered" evidence="2">
    <location>
        <begin position="567"/>
        <end position="596"/>
    </location>
</feature>
<feature type="compositionally biased region" description="Polar residues" evidence="2">
    <location>
        <begin position="586"/>
        <end position="596"/>
    </location>
</feature>
<sequence length="596" mass="67768">MQEDKNEMKSKTELSREAREERLASENKDGQKAPLKLKKSVNYVATVVVALILVVVLLYSSISFGFAQKYLPAAKVSSHTVTVAEYNFFYNTIASQVNRYAQRMGQQINLNDPAAFSEKKGQTWGEMISEVADKQVQSFVLAYEEAVKNGIKLDEKEQAELDKMIDNYKQKLVANKTTLNEALATNYGKGVTENLFRELLRKQTIAEKYKKEAPKSVKYSDDELEKLYQAKKDEYDVYDFLYASLVVKPEKVEQPKMPERGKETDKEKLKQINEESAKLQKEYRAKLEKAKKAANEKVKTIEKEAKAAIKDQASFVAFVDKYKNIYQSENGMRPVAPYRYKRLKDMITNADFAKFVSDAKRKANDVYTKSKDNTSIINLGLYLGRQRDESATIHATLRMIQKRTIEQQYKTAKKISDKLTDAQAKEAMQAANDALQAYLAENNSLEAMKKTEIKDYKSSFMDMVDFVPSTSPFVAELGEWLETESRKAGDTNIFQDDRLGLYGVTFLERLPKAAWQSTVSYKESKAKIDKDFQALLEKPENKVVHAFANKLVDRAPFLKRVVAKAEANKPQASQAAKQSEQAKRPVTSQVTATTTK</sequence>
<keyword evidence="3" id="KW-0472">Membrane</keyword>
<evidence type="ECO:0000313" key="5">
    <source>
        <dbReference type="Proteomes" id="UP000070080"/>
    </source>
</evidence>
<accession>A0A133Y739</accession>
<keyword evidence="5" id="KW-1185">Reference proteome</keyword>
<dbReference type="EMBL" id="LSCV01000044">
    <property type="protein sequence ID" value="KXB39008.1"/>
    <property type="molecule type" value="Genomic_DNA"/>
</dbReference>
<evidence type="ECO:0000256" key="3">
    <source>
        <dbReference type="SAM" id="Phobius"/>
    </source>
</evidence>
<feature type="transmembrane region" description="Helical" evidence="3">
    <location>
        <begin position="41"/>
        <end position="62"/>
    </location>
</feature>
<reference evidence="5" key="1">
    <citation type="submission" date="2016-01" db="EMBL/GenBank/DDBJ databases">
        <authorList>
            <person name="Mitreva M."/>
            <person name="Pepin K.H."/>
            <person name="Mihindukulasuriya K.A."/>
            <person name="Fulton R."/>
            <person name="Fronick C."/>
            <person name="O'Laughlin M."/>
            <person name="Miner T."/>
            <person name="Herter B."/>
            <person name="Rosa B.A."/>
            <person name="Cordes M."/>
            <person name="Tomlinson C."/>
            <person name="Wollam A."/>
            <person name="Palsikar V.B."/>
            <person name="Mardis E.R."/>
            <person name="Wilson R.K."/>
        </authorList>
    </citation>
    <scope>NUCLEOTIDE SEQUENCE [LARGE SCALE GENOMIC DNA]</scope>
    <source>
        <strain evidence="5">KA00274</strain>
    </source>
</reference>
<protein>
    <submittedName>
        <fullName evidence="4">Uncharacterized protein</fullName>
    </submittedName>
</protein>
<keyword evidence="1" id="KW-0175">Coiled coil</keyword>
<keyword evidence="3" id="KW-0812">Transmembrane</keyword>
<dbReference type="Proteomes" id="UP000070080">
    <property type="component" value="Unassembled WGS sequence"/>
</dbReference>
<dbReference type="AlphaFoldDB" id="A0A133Y739"/>